<feature type="signal peptide" evidence="3">
    <location>
        <begin position="1"/>
        <end position="16"/>
    </location>
</feature>
<protein>
    <submittedName>
        <fullName evidence="4">Uncharacterized protein</fullName>
    </submittedName>
</protein>
<evidence type="ECO:0000256" key="3">
    <source>
        <dbReference type="SAM" id="SignalP"/>
    </source>
</evidence>
<keyword evidence="5" id="KW-1185">Reference proteome</keyword>
<keyword evidence="2" id="KW-0472">Membrane</keyword>
<sequence length="338" mass="38405">MILSLLLLTLIGPILGVSSSARSSPSDLADIYDRLQHPLTPEEEEFSLLNSGLQTSHGGVADRSIAVEPISSTDKHESSIHLPDSPSQFRGNSLLHPPLSRLDSKYMAHSFSTSRSEPTTQEKHMLMVHPPEERVNNREPPGTYSHFNSEIAHNALGSQSRSSPWMPDYLTPTIYDDRLQTPMSESETAIWADSQSHPASEPESIPEDKHVVMIHPPERITNRQGPRDNSHPESESREARDDHIELRLASLESELSRQHNLARQGRLNRSQRWLRFPTTEEENEAMLRPVRTRQPSSLEERTRNWDIQEEDSHISAPLLVFTTFIISFCFILHELVKN</sequence>
<feature type="transmembrane region" description="Helical" evidence="2">
    <location>
        <begin position="314"/>
        <end position="336"/>
    </location>
</feature>
<organism evidence="4 5">
    <name type="scientific">Puccinia striiformis f. sp. tritici PST-78</name>
    <dbReference type="NCBI Taxonomy" id="1165861"/>
    <lineage>
        <taxon>Eukaryota</taxon>
        <taxon>Fungi</taxon>
        <taxon>Dikarya</taxon>
        <taxon>Basidiomycota</taxon>
        <taxon>Pucciniomycotina</taxon>
        <taxon>Pucciniomycetes</taxon>
        <taxon>Pucciniales</taxon>
        <taxon>Pucciniaceae</taxon>
        <taxon>Puccinia</taxon>
    </lineage>
</organism>
<evidence type="ECO:0000313" key="5">
    <source>
        <dbReference type="Proteomes" id="UP000054564"/>
    </source>
</evidence>
<dbReference type="AlphaFoldDB" id="A0A0L0UZM3"/>
<keyword evidence="2" id="KW-0812">Transmembrane</keyword>
<feature type="region of interest" description="Disordered" evidence="1">
    <location>
        <begin position="189"/>
        <end position="208"/>
    </location>
</feature>
<dbReference type="Proteomes" id="UP000054564">
    <property type="component" value="Unassembled WGS sequence"/>
</dbReference>
<proteinExistence type="predicted"/>
<reference evidence="5" key="1">
    <citation type="submission" date="2014-03" db="EMBL/GenBank/DDBJ databases">
        <title>The Genome Sequence of Puccinia striiformis f. sp. tritici PST-78.</title>
        <authorList>
            <consortium name="The Broad Institute Genome Sequencing Platform"/>
            <person name="Cuomo C."/>
            <person name="Hulbert S."/>
            <person name="Chen X."/>
            <person name="Walker B."/>
            <person name="Young S.K."/>
            <person name="Zeng Q."/>
            <person name="Gargeya S."/>
            <person name="Fitzgerald M."/>
            <person name="Haas B."/>
            <person name="Abouelleil A."/>
            <person name="Alvarado L."/>
            <person name="Arachchi H.M."/>
            <person name="Berlin A.M."/>
            <person name="Chapman S.B."/>
            <person name="Goldberg J."/>
            <person name="Griggs A."/>
            <person name="Gujja S."/>
            <person name="Hansen M."/>
            <person name="Howarth C."/>
            <person name="Imamovic A."/>
            <person name="Larimer J."/>
            <person name="McCowan C."/>
            <person name="Montmayeur A."/>
            <person name="Murphy C."/>
            <person name="Neiman D."/>
            <person name="Pearson M."/>
            <person name="Priest M."/>
            <person name="Roberts A."/>
            <person name="Saif S."/>
            <person name="Shea T."/>
            <person name="Sisk P."/>
            <person name="Sykes S."/>
            <person name="Wortman J."/>
            <person name="Nusbaum C."/>
            <person name="Birren B."/>
        </authorList>
    </citation>
    <scope>NUCLEOTIDE SEQUENCE [LARGE SCALE GENOMIC DNA]</scope>
    <source>
        <strain evidence="5">race PST-78</strain>
    </source>
</reference>
<evidence type="ECO:0000313" key="4">
    <source>
        <dbReference type="EMBL" id="KNE92396.1"/>
    </source>
</evidence>
<keyword evidence="3" id="KW-0732">Signal</keyword>
<evidence type="ECO:0000256" key="2">
    <source>
        <dbReference type="SAM" id="Phobius"/>
    </source>
</evidence>
<dbReference type="EMBL" id="AJIL01000166">
    <property type="protein sequence ID" value="KNE92396.1"/>
    <property type="molecule type" value="Genomic_DNA"/>
</dbReference>
<gene>
    <name evidence="4" type="ORF">PSTG_14232</name>
</gene>
<keyword evidence="2" id="KW-1133">Transmembrane helix</keyword>
<evidence type="ECO:0000256" key="1">
    <source>
        <dbReference type="SAM" id="MobiDB-lite"/>
    </source>
</evidence>
<name>A0A0L0UZM3_9BASI</name>
<feature type="chain" id="PRO_5005549210" evidence="3">
    <location>
        <begin position="17"/>
        <end position="338"/>
    </location>
</feature>
<feature type="region of interest" description="Disordered" evidence="1">
    <location>
        <begin position="71"/>
        <end position="96"/>
    </location>
</feature>
<comment type="caution">
    <text evidence="4">The sequence shown here is derived from an EMBL/GenBank/DDBJ whole genome shotgun (WGS) entry which is preliminary data.</text>
</comment>
<feature type="region of interest" description="Disordered" evidence="1">
    <location>
        <begin position="217"/>
        <end position="241"/>
    </location>
</feature>
<accession>A0A0L0UZM3</accession>
<feature type="compositionally biased region" description="Polar residues" evidence="1">
    <location>
        <begin position="189"/>
        <end position="198"/>
    </location>
</feature>